<dbReference type="GO" id="GO:0005524">
    <property type="term" value="F:ATP binding"/>
    <property type="evidence" value="ECO:0007669"/>
    <property type="project" value="UniProtKB-KW"/>
</dbReference>
<accession>A0A7G8TG93</accession>
<sequence length="1113" mass="125166">MSAGAYVNQGFDVMRPILSAYVGQEMLHSIGPRWWQDRVLTVLSEVYTRNLPRGGEWDKLVDSLDVSACFQIIDRNWNELFKYKMTLQQRNWVKELLTTRNDWAHESGSGLSADDGVRALDTMTRLMEPIDQESAEEIRKLMRKLRDQEEATHRESQFPVTPSAPSSPAYSYARPWRQIAEPHPDVSKGTYRQAEFAADLSQVLRGTAMPEYQDPVEFFARTYITAGMKSMLTKAVQRVASKGGEPVIQLKTAFGGGKTHSMLALYHLMRAVSPMSLKGIPEILNSAGISTMPKVKVAVLVGTFLEPAKQRRPINFPGITINTLWGEMTAQLAEQANNPKLYDLIKESDKKGISPGSDTLRNVLDDSGPCLILIDELVAYARKLYGYKQGDIPAGTFENVLSFVQELTEAARASKNSIVVASIPESETEAGGEAGMIALERVERTFGRMEAVWKPVVAEEGFEIVRRRLFRDLSDKDAVDRVCNAYFEMYCQHPDDFPVECHETEYLTKMKKCYPIHPEVFDRLYNDWATLESFQRTRGVLRFMAAVIHELYASGDSGAMIMPGSIPLGKTQIREELTRYLSPGWDTIIENEVDGRHSAPVTLDDKNTYYSKYFASSRVARTIFLGSAPDARAQRTRGINMAHIHLGAVQPEENMSTYNDALSRLANELTYLYSSADYRYWYDTRPTLKKTVADRARMQNSYDTVSSLEKVLKVICRNKDPFDGLHIAPSSSSDIPDQQAVHLVLLSAEQTYKRDDEDSEALKTIHEYFETRGGSPRMYRNMIVFLAPDFSITEQLMQDMRVLLAWRSIEHDADSLNLDAAQEKEVHEAIHHYEDTISDRLQEAYCWLLVPTQDGTNPVKWNILRASGTTNPVAKAAQKLRENDLMIDQLSPKVLLMEMDEFDLWKGHEFISVRELCEDYARYTYLQRLKNKDVLFYTLEIGVKSSDYFGYADGQDDNGRYQGLCFGNCGYLQITPDGLLVKSSAALRQIESEKKEREPGNNTEATISGNIVAPTAVSSNIGTVFVPAATSASTPILNTHFYGSVKLDPGKLGSTAGTINQEVLQHLSQLSGASVTVTLDIQVNIPNGIPEDVARTIRENCKTLKFDTSEFGQ</sequence>
<dbReference type="Pfam" id="PF04465">
    <property type="entry name" value="DUF499"/>
    <property type="match status" value="1"/>
</dbReference>
<dbReference type="Pfam" id="PF18731">
    <property type="entry name" value="HEPN_Swt1"/>
    <property type="match status" value="1"/>
</dbReference>
<keyword evidence="2" id="KW-0067">ATP-binding</keyword>
<reference evidence="2 3" key="1">
    <citation type="submission" date="2020-08" db="EMBL/GenBank/DDBJ databases">
        <title>The isolate Caproiciproducens sp. 7D4C2 produces n-caproate at mildly acidic conditions from hexoses: genome and rBOX comparison with related strains and chain-elongating bacteria.</title>
        <authorList>
            <person name="Esquivel-Elizondo S."/>
            <person name="Bagci C."/>
            <person name="Temovska M."/>
            <person name="Jeon B.S."/>
            <person name="Bessarab I."/>
            <person name="Williams R.B.H."/>
            <person name="Huson D.H."/>
            <person name="Angenent L.T."/>
        </authorList>
    </citation>
    <scope>NUCLEOTIDE SEQUENCE [LARGE SCALE GENOMIC DNA]</scope>
    <source>
        <strain evidence="2 3">7D4C2</strain>
    </source>
</reference>
<feature type="domain" description="Swt1-like HEPN" evidence="1">
    <location>
        <begin position="9"/>
        <end position="131"/>
    </location>
</feature>
<proteinExistence type="predicted"/>
<evidence type="ECO:0000313" key="3">
    <source>
        <dbReference type="Proteomes" id="UP000515909"/>
    </source>
</evidence>
<keyword evidence="2" id="KW-0547">Nucleotide-binding</keyword>
<dbReference type="EMBL" id="CP060286">
    <property type="protein sequence ID" value="QNK42634.1"/>
    <property type="molecule type" value="Genomic_DNA"/>
</dbReference>
<evidence type="ECO:0000259" key="1">
    <source>
        <dbReference type="Pfam" id="PF18731"/>
    </source>
</evidence>
<dbReference type="AlphaFoldDB" id="A0A7G8TG93"/>
<organism evidence="2 3">
    <name type="scientific">Caproicibacter fermentans</name>
    <dbReference type="NCBI Taxonomy" id="2576756"/>
    <lineage>
        <taxon>Bacteria</taxon>
        <taxon>Bacillati</taxon>
        <taxon>Bacillota</taxon>
        <taxon>Clostridia</taxon>
        <taxon>Eubacteriales</taxon>
        <taxon>Acutalibacteraceae</taxon>
        <taxon>Caproicibacter</taxon>
    </lineage>
</organism>
<dbReference type="KEGG" id="cfem:HCR03_14035"/>
<dbReference type="InterPro" id="IPR041650">
    <property type="entry name" value="HEPN_Swt1"/>
</dbReference>
<protein>
    <submittedName>
        <fullName evidence="2">ATP-binding protein</fullName>
    </submittedName>
</protein>
<gene>
    <name evidence="2" type="ORF">HCR03_14035</name>
</gene>
<dbReference type="InterPro" id="IPR007555">
    <property type="entry name" value="DUF499"/>
</dbReference>
<dbReference type="Proteomes" id="UP000515909">
    <property type="component" value="Chromosome"/>
</dbReference>
<evidence type="ECO:0000313" key="2">
    <source>
        <dbReference type="EMBL" id="QNK42634.1"/>
    </source>
</evidence>
<name>A0A7G8TG93_9FIRM</name>